<dbReference type="EMBL" id="HG916854">
    <property type="protein sequence ID" value="CDM60618.1"/>
    <property type="molecule type" value="Genomic_DNA"/>
</dbReference>
<proteinExistence type="predicted"/>
<sequence length="67" mass="7636">MRGKFHYPALGLVEIDAASDELRSHRCFACLSSKRPAKRDYAIARLVADGFDPERIANLYPFLKTEH</sequence>
<evidence type="ECO:0000313" key="1">
    <source>
        <dbReference type="EMBL" id="CDM60618.1"/>
    </source>
</evidence>
<gene>
    <name evidence="1" type="ORF">LPU83_pLPU83c_0056</name>
</gene>
<organism evidence="1 2">
    <name type="scientific">Rhizobium favelukesii</name>
    <dbReference type="NCBI Taxonomy" id="348824"/>
    <lineage>
        <taxon>Bacteria</taxon>
        <taxon>Pseudomonadati</taxon>
        <taxon>Pseudomonadota</taxon>
        <taxon>Alphaproteobacteria</taxon>
        <taxon>Hyphomicrobiales</taxon>
        <taxon>Rhizobiaceae</taxon>
        <taxon>Rhizobium/Agrobacterium group</taxon>
        <taxon>Rhizobium</taxon>
    </lineage>
</organism>
<dbReference type="AlphaFoldDB" id="W6RP32"/>
<name>W6RP32_9HYPH</name>
<dbReference type="Proteomes" id="UP000019443">
    <property type="component" value="Plasmid pLPU83c"/>
</dbReference>
<keyword evidence="1" id="KW-0614">Plasmid</keyword>
<dbReference type="RefSeq" id="WP_024316423.1">
    <property type="nucleotide sequence ID" value="NZ_ATTO01000033.1"/>
</dbReference>
<dbReference type="PATRIC" id="fig|348824.6.peg.4744"/>
<dbReference type="KEGG" id="rhl:LPU83_pLPU83c_0056"/>
<reference evidence="1" key="1">
    <citation type="submission" date="2013-11" db="EMBL/GenBank/DDBJ databases">
        <title>Draft genome sequence of the broad-host-range Rhizobium sp. LPU83 strain, a member of the low-genetic diversity Oregon-like Rhizobium sp. group.</title>
        <authorList>
            <person name="Wibberg D."/>
            <person name="Puehler A."/>
            <person name="Schlueter A."/>
        </authorList>
    </citation>
    <scope>NUCLEOTIDE SEQUENCE [LARGE SCALE GENOMIC DNA]</scope>
    <source>
        <strain evidence="1">LPU83</strain>
        <plasmid evidence="1">pLPU83c</plasmid>
    </source>
</reference>
<keyword evidence="2" id="KW-1185">Reference proteome</keyword>
<accession>W6RP32</accession>
<dbReference type="HOGENOM" id="CLU_2809523_0_0_5"/>
<geneLocation type="plasmid" evidence="1 2">
    <name>pLPU83c</name>
</geneLocation>
<evidence type="ECO:0000313" key="2">
    <source>
        <dbReference type="Proteomes" id="UP000019443"/>
    </source>
</evidence>
<protein>
    <submittedName>
        <fullName evidence="1">Uncharacterized protein</fullName>
    </submittedName>
</protein>